<proteinExistence type="predicted"/>
<comment type="caution">
    <text evidence="1">The sequence shown here is derived from an EMBL/GenBank/DDBJ whole genome shotgun (WGS) entry which is preliminary data.</text>
</comment>
<organism evidence="1 2">
    <name type="scientific">Dentiscutata heterogama</name>
    <dbReference type="NCBI Taxonomy" id="1316150"/>
    <lineage>
        <taxon>Eukaryota</taxon>
        <taxon>Fungi</taxon>
        <taxon>Fungi incertae sedis</taxon>
        <taxon>Mucoromycota</taxon>
        <taxon>Glomeromycotina</taxon>
        <taxon>Glomeromycetes</taxon>
        <taxon>Diversisporales</taxon>
        <taxon>Gigasporaceae</taxon>
        <taxon>Dentiscutata</taxon>
    </lineage>
</organism>
<sequence length="127" mass="14342">NIINTLKVAAIFVLPQIALWILGVFPLRTFIDDFENIVKRVKRKRRGNVFKCQNPDCAKSSFCDHFRPIPGQKCKKCTKCDLYKTEDEEKVIKEAAAKARAEFIKTHPEAREANLLQNAAIGPVAGN</sequence>
<protein>
    <submittedName>
        <fullName evidence="1">7019_t:CDS:1</fullName>
    </submittedName>
</protein>
<accession>A0ACA9QEH4</accession>
<reference evidence="1" key="1">
    <citation type="submission" date="2021-06" db="EMBL/GenBank/DDBJ databases">
        <authorList>
            <person name="Kallberg Y."/>
            <person name="Tangrot J."/>
            <person name="Rosling A."/>
        </authorList>
    </citation>
    <scope>NUCLEOTIDE SEQUENCE</scope>
    <source>
        <strain evidence="1">IL203A</strain>
    </source>
</reference>
<dbReference type="EMBL" id="CAJVPU010043155">
    <property type="protein sequence ID" value="CAG8745144.1"/>
    <property type="molecule type" value="Genomic_DNA"/>
</dbReference>
<gene>
    <name evidence="1" type="ORF">DHETER_LOCUS14295</name>
</gene>
<evidence type="ECO:0000313" key="2">
    <source>
        <dbReference type="Proteomes" id="UP000789702"/>
    </source>
</evidence>
<name>A0ACA9QEH4_9GLOM</name>
<evidence type="ECO:0000313" key="1">
    <source>
        <dbReference type="EMBL" id="CAG8745144.1"/>
    </source>
</evidence>
<keyword evidence="2" id="KW-1185">Reference proteome</keyword>
<feature type="non-terminal residue" evidence="1">
    <location>
        <position position="1"/>
    </location>
</feature>
<feature type="non-terminal residue" evidence="1">
    <location>
        <position position="127"/>
    </location>
</feature>
<dbReference type="Proteomes" id="UP000789702">
    <property type="component" value="Unassembled WGS sequence"/>
</dbReference>